<feature type="transmembrane region" description="Helical" evidence="1">
    <location>
        <begin position="53"/>
        <end position="72"/>
    </location>
</feature>
<sequence length="90" mass="10435">MLTAQKIYKTELHQIATCMNKIFAWKQQFSRSSKNSQHEIAVLKLLKIYSAKVVSSIVNCILTTFIIFLHPVHTMYMTPQARKIHTLLSK</sequence>
<keyword evidence="1" id="KW-1133">Transmembrane helix</keyword>
<evidence type="ECO:0000256" key="1">
    <source>
        <dbReference type="SAM" id="Phobius"/>
    </source>
</evidence>
<name>A0A0E9PPZ6_ANGAN</name>
<reference evidence="2" key="1">
    <citation type="submission" date="2014-11" db="EMBL/GenBank/DDBJ databases">
        <authorList>
            <person name="Amaro Gonzalez C."/>
        </authorList>
    </citation>
    <scope>NUCLEOTIDE SEQUENCE</scope>
</reference>
<protein>
    <submittedName>
        <fullName evidence="2">Uncharacterized protein</fullName>
    </submittedName>
</protein>
<reference evidence="2" key="2">
    <citation type="journal article" date="2015" name="Fish Shellfish Immunol.">
        <title>Early steps in the European eel (Anguilla anguilla)-Vibrio vulnificus interaction in the gills: Role of the RtxA13 toxin.</title>
        <authorList>
            <person name="Callol A."/>
            <person name="Pajuelo D."/>
            <person name="Ebbesson L."/>
            <person name="Teles M."/>
            <person name="MacKenzie S."/>
            <person name="Amaro C."/>
        </authorList>
    </citation>
    <scope>NUCLEOTIDE SEQUENCE</scope>
</reference>
<dbReference type="AlphaFoldDB" id="A0A0E9PPZ6"/>
<accession>A0A0E9PPZ6</accession>
<keyword evidence="1" id="KW-0472">Membrane</keyword>
<organism evidence="2">
    <name type="scientific">Anguilla anguilla</name>
    <name type="common">European freshwater eel</name>
    <name type="synonym">Muraena anguilla</name>
    <dbReference type="NCBI Taxonomy" id="7936"/>
    <lineage>
        <taxon>Eukaryota</taxon>
        <taxon>Metazoa</taxon>
        <taxon>Chordata</taxon>
        <taxon>Craniata</taxon>
        <taxon>Vertebrata</taxon>
        <taxon>Euteleostomi</taxon>
        <taxon>Actinopterygii</taxon>
        <taxon>Neopterygii</taxon>
        <taxon>Teleostei</taxon>
        <taxon>Anguilliformes</taxon>
        <taxon>Anguillidae</taxon>
        <taxon>Anguilla</taxon>
    </lineage>
</organism>
<dbReference type="EMBL" id="GBXM01101861">
    <property type="protein sequence ID" value="JAH06716.1"/>
    <property type="molecule type" value="Transcribed_RNA"/>
</dbReference>
<keyword evidence="1" id="KW-0812">Transmembrane</keyword>
<evidence type="ECO:0000313" key="2">
    <source>
        <dbReference type="EMBL" id="JAH06716.1"/>
    </source>
</evidence>
<proteinExistence type="predicted"/>